<proteinExistence type="predicted"/>
<dbReference type="Proteomes" id="UP000281171">
    <property type="component" value="Unassembled WGS sequence"/>
</dbReference>
<sequence>MGEKGCVASLRSRRCLWHGVDGNWEKTMLFDELPWQGAVVMGVWIDRSAPGIADRVDVDIAWPCGKRQRLSFLDCYRCHITMNWGVVAEEVVLTARKTWVKNEDAGFLEKWHAIGVDLNALACYALVTEATHSAIQIYAMRFMLADIEEDRDAGYCQDS</sequence>
<comment type="caution">
    <text evidence="1">The sequence shown here is derived from an EMBL/GenBank/DDBJ whole genome shotgun (WGS) entry which is preliminary data.</text>
</comment>
<accession>A0A3M6QVC3</accession>
<evidence type="ECO:0000313" key="2">
    <source>
        <dbReference type="Proteomes" id="UP000281171"/>
    </source>
</evidence>
<protein>
    <submittedName>
        <fullName evidence="1">Uncharacterized protein</fullName>
    </submittedName>
</protein>
<reference evidence="1 2" key="1">
    <citation type="submission" date="2018-10" db="EMBL/GenBank/DDBJ databases">
        <title>Comamonadaceae CDC group NO-1 genome sequencing and assembly.</title>
        <authorList>
            <person name="Bernier A.-M."/>
            <person name="Bernard K."/>
        </authorList>
    </citation>
    <scope>NUCLEOTIDE SEQUENCE [LARGE SCALE GENOMIC DNA]</scope>
    <source>
        <strain evidence="1 2">NML180581</strain>
    </source>
</reference>
<evidence type="ECO:0000313" key="1">
    <source>
        <dbReference type="EMBL" id="RMX06965.1"/>
    </source>
</evidence>
<dbReference type="EMBL" id="RDQK01000028">
    <property type="protein sequence ID" value="RMX06965.1"/>
    <property type="molecule type" value="Genomic_DNA"/>
</dbReference>
<organism evidence="1 2">
    <name type="scientific">Allofranklinella schreckenbergeri</name>
    <dbReference type="NCBI Taxonomy" id="1076744"/>
    <lineage>
        <taxon>Bacteria</taxon>
        <taxon>Pseudomonadati</taxon>
        <taxon>Pseudomonadota</taxon>
        <taxon>Betaproteobacteria</taxon>
        <taxon>Burkholderiales</taxon>
        <taxon>Comamonadaceae</taxon>
        <taxon>Allofranklinella</taxon>
    </lineage>
</organism>
<gene>
    <name evidence="1" type="ORF">EBQ24_10795</name>
</gene>
<dbReference type="AlphaFoldDB" id="A0A3M6QVC3"/>
<name>A0A3M6QVC3_9BURK</name>